<dbReference type="InterPro" id="IPR036097">
    <property type="entry name" value="HisK_dim/P_sf"/>
</dbReference>
<keyword evidence="9" id="KW-0812">Transmembrane</keyword>
<evidence type="ECO:0000256" key="3">
    <source>
        <dbReference type="ARBA" id="ARBA00012438"/>
    </source>
</evidence>
<dbReference type="InterPro" id="IPR004358">
    <property type="entry name" value="Sig_transdc_His_kin-like_C"/>
</dbReference>
<evidence type="ECO:0000256" key="2">
    <source>
        <dbReference type="ARBA" id="ARBA00004236"/>
    </source>
</evidence>
<keyword evidence="4" id="KW-0597">Phosphoprotein</keyword>
<dbReference type="RefSeq" id="WP_343961009.1">
    <property type="nucleotide sequence ID" value="NZ_BAAAKZ010000010.1"/>
</dbReference>
<dbReference type="Gene3D" id="3.30.565.10">
    <property type="entry name" value="Histidine kinase-like ATPase, C-terminal domain"/>
    <property type="match status" value="1"/>
</dbReference>
<protein>
    <recommendedName>
        <fullName evidence="3">histidine kinase</fullName>
        <ecNumber evidence="3">2.7.13.3</ecNumber>
    </recommendedName>
</protein>
<dbReference type="EC" id="2.7.13.3" evidence="3"/>
<reference evidence="12" key="1">
    <citation type="journal article" date="2019" name="Int. J. Syst. Evol. Microbiol.">
        <title>The Global Catalogue of Microorganisms (GCM) 10K type strain sequencing project: providing services to taxonomists for standard genome sequencing and annotation.</title>
        <authorList>
            <consortium name="The Broad Institute Genomics Platform"/>
            <consortium name="The Broad Institute Genome Sequencing Center for Infectious Disease"/>
            <person name="Wu L."/>
            <person name="Ma J."/>
        </authorList>
    </citation>
    <scope>NUCLEOTIDE SEQUENCE [LARGE SCALE GENOMIC DNA]</scope>
    <source>
        <strain evidence="12">CCUG 50213</strain>
    </source>
</reference>
<dbReference type="InterPro" id="IPR003594">
    <property type="entry name" value="HATPase_dom"/>
</dbReference>
<organism evidence="11 12">
    <name type="scientific">Leucobacter albus</name>
    <dbReference type="NCBI Taxonomy" id="272210"/>
    <lineage>
        <taxon>Bacteria</taxon>
        <taxon>Bacillati</taxon>
        <taxon>Actinomycetota</taxon>
        <taxon>Actinomycetes</taxon>
        <taxon>Micrococcales</taxon>
        <taxon>Microbacteriaceae</taxon>
        <taxon>Leucobacter</taxon>
    </lineage>
</organism>
<dbReference type="SMART" id="SM00388">
    <property type="entry name" value="HisKA"/>
    <property type="match status" value="1"/>
</dbReference>
<evidence type="ECO:0000256" key="1">
    <source>
        <dbReference type="ARBA" id="ARBA00000085"/>
    </source>
</evidence>
<evidence type="ECO:0000256" key="6">
    <source>
        <dbReference type="ARBA" id="ARBA00022777"/>
    </source>
</evidence>
<evidence type="ECO:0000256" key="9">
    <source>
        <dbReference type="SAM" id="Phobius"/>
    </source>
</evidence>
<dbReference type="InterPro" id="IPR036890">
    <property type="entry name" value="HATPase_C_sf"/>
</dbReference>
<dbReference type="InterPro" id="IPR005467">
    <property type="entry name" value="His_kinase_dom"/>
</dbReference>
<dbReference type="EMBL" id="JBHTLY010000004">
    <property type="protein sequence ID" value="MFD1202316.1"/>
    <property type="molecule type" value="Genomic_DNA"/>
</dbReference>
<evidence type="ECO:0000313" key="11">
    <source>
        <dbReference type="EMBL" id="MFD1202316.1"/>
    </source>
</evidence>
<evidence type="ECO:0000256" key="4">
    <source>
        <dbReference type="ARBA" id="ARBA00022553"/>
    </source>
</evidence>
<evidence type="ECO:0000256" key="8">
    <source>
        <dbReference type="SAM" id="Coils"/>
    </source>
</evidence>
<evidence type="ECO:0000259" key="10">
    <source>
        <dbReference type="PROSITE" id="PS50109"/>
    </source>
</evidence>
<dbReference type="SUPFAM" id="SSF55874">
    <property type="entry name" value="ATPase domain of HSP90 chaperone/DNA topoisomerase II/histidine kinase"/>
    <property type="match status" value="1"/>
</dbReference>
<dbReference type="PRINTS" id="PR00344">
    <property type="entry name" value="BCTRLSENSOR"/>
</dbReference>
<keyword evidence="9" id="KW-1133">Transmembrane helix</keyword>
<dbReference type="InterPro" id="IPR050736">
    <property type="entry name" value="Sensor_HK_Regulatory"/>
</dbReference>
<keyword evidence="8" id="KW-0175">Coiled coil</keyword>
<comment type="catalytic activity">
    <reaction evidence="1">
        <text>ATP + protein L-histidine = ADP + protein N-phospho-L-histidine.</text>
        <dbReference type="EC" id="2.7.13.3"/>
    </reaction>
</comment>
<comment type="caution">
    <text evidence="11">The sequence shown here is derived from an EMBL/GenBank/DDBJ whole genome shotgun (WGS) entry which is preliminary data.</text>
</comment>
<evidence type="ECO:0000313" key="12">
    <source>
        <dbReference type="Proteomes" id="UP001597181"/>
    </source>
</evidence>
<evidence type="ECO:0000256" key="5">
    <source>
        <dbReference type="ARBA" id="ARBA00022679"/>
    </source>
</evidence>
<dbReference type="PROSITE" id="PS50109">
    <property type="entry name" value="HIS_KIN"/>
    <property type="match status" value="1"/>
</dbReference>
<dbReference type="Pfam" id="PF00512">
    <property type="entry name" value="HisKA"/>
    <property type="match status" value="1"/>
</dbReference>
<proteinExistence type="predicted"/>
<feature type="coiled-coil region" evidence="8">
    <location>
        <begin position="227"/>
        <end position="254"/>
    </location>
</feature>
<accession>A0ABW3TNK3</accession>
<evidence type="ECO:0000256" key="7">
    <source>
        <dbReference type="ARBA" id="ARBA00023012"/>
    </source>
</evidence>
<feature type="transmembrane region" description="Helical" evidence="9">
    <location>
        <begin position="164"/>
        <end position="186"/>
    </location>
</feature>
<gene>
    <name evidence="11" type="ORF">ACFQ3U_10475</name>
</gene>
<keyword evidence="12" id="KW-1185">Reference proteome</keyword>
<dbReference type="InterPro" id="IPR003661">
    <property type="entry name" value="HisK_dim/P_dom"/>
</dbReference>
<name>A0ABW3TNK3_9MICO</name>
<dbReference type="CDD" id="cd00082">
    <property type="entry name" value="HisKA"/>
    <property type="match status" value="1"/>
</dbReference>
<dbReference type="GO" id="GO:0016301">
    <property type="term" value="F:kinase activity"/>
    <property type="evidence" value="ECO:0007669"/>
    <property type="project" value="UniProtKB-KW"/>
</dbReference>
<comment type="subcellular location">
    <subcellularLocation>
        <location evidence="2">Cell membrane</location>
    </subcellularLocation>
</comment>
<dbReference type="Proteomes" id="UP001597181">
    <property type="component" value="Unassembled WGS sequence"/>
</dbReference>
<keyword evidence="7" id="KW-0902">Two-component regulatory system</keyword>
<feature type="domain" description="Histidine kinase" evidence="10">
    <location>
        <begin position="254"/>
        <end position="460"/>
    </location>
</feature>
<sequence length="460" mass="49587">MRARWRPSLRTRITLTLVAVAVGVAATTAGALVWNARTIILESKQAAIYEVLRFEATAAATQMPVRPSASELQFLAESFSVPTVMLNLRTGAVGGTLPLEEVPVYLIETLDSRESVTAYERTTRYRNLEFIAGMTVRASNNAGDEIAVFGVFDMQSQQNEIDRLVNLGAVLGAFFVGAAAVIGLVIGRQLGRPLETLAAAADRIGERERDEIVDTGYPDVDAVLDSMRGSEARLDTTMRQLEQSEATARQLVADVAHELRTPLATLVAVSDILADTEAASASNRREAGEIAAKSAAHLAALTSDILEMSRFDSGKSEVVTATVDLTELWRELTEIREWGDVNVQFFGEPVVRTDALRVRLILSNLVTNALRHGEPPVDVGVWVADGRLTLAVADSGAGVPPEHADHVFHRFYKASAARANSESSGLGLAIVRENARVLGGEAWLSQEDGTVFAAWIPIGE</sequence>
<dbReference type="SMART" id="SM00387">
    <property type="entry name" value="HATPase_c"/>
    <property type="match status" value="1"/>
</dbReference>
<keyword evidence="6 11" id="KW-0418">Kinase</keyword>
<dbReference type="Gene3D" id="6.10.340.10">
    <property type="match status" value="1"/>
</dbReference>
<dbReference type="SUPFAM" id="SSF47384">
    <property type="entry name" value="Homodimeric domain of signal transducing histidine kinase"/>
    <property type="match status" value="1"/>
</dbReference>
<dbReference type="PANTHER" id="PTHR43711">
    <property type="entry name" value="TWO-COMPONENT HISTIDINE KINASE"/>
    <property type="match status" value="1"/>
</dbReference>
<dbReference type="Gene3D" id="1.10.287.130">
    <property type="match status" value="1"/>
</dbReference>
<dbReference type="PANTHER" id="PTHR43711:SF1">
    <property type="entry name" value="HISTIDINE KINASE 1"/>
    <property type="match status" value="1"/>
</dbReference>
<keyword evidence="5" id="KW-0808">Transferase</keyword>
<dbReference type="Pfam" id="PF02518">
    <property type="entry name" value="HATPase_c"/>
    <property type="match status" value="1"/>
</dbReference>
<keyword evidence="9" id="KW-0472">Membrane</keyword>